<dbReference type="EMBL" id="JAYWLU010000005">
    <property type="protein sequence ID" value="MEX3594348.1"/>
    <property type="molecule type" value="Genomic_DNA"/>
</dbReference>
<accession>A0ABV3V0X3</accession>
<dbReference type="RefSeq" id="WP_368629130.1">
    <property type="nucleotide sequence ID" value="NZ_JAYWLU010000005.1"/>
</dbReference>
<feature type="region of interest" description="Disordered" evidence="1">
    <location>
        <begin position="1"/>
        <end position="20"/>
    </location>
</feature>
<dbReference type="Pfam" id="PF11228">
    <property type="entry name" value="DUF3027"/>
    <property type="match status" value="1"/>
</dbReference>
<organism evidence="2 3">
    <name type="scientific">Kocuria carniphila</name>
    <dbReference type="NCBI Taxonomy" id="262208"/>
    <lineage>
        <taxon>Bacteria</taxon>
        <taxon>Bacillati</taxon>
        <taxon>Actinomycetota</taxon>
        <taxon>Actinomycetes</taxon>
        <taxon>Micrococcales</taxon>
        <taxon>Micrococcaceae</taxon>
        <taxon>Kocuria</taxon>
    </lineage>
</organism>
<feature type="region of interest" description="Disordered" evidence="1">
    <location>
        <begin position="128"/>
        <end position="192"/>
    </location>
</feature>
<name>A0ABV3V0X3_9MICC</name>
<dbReference type="Proteomes" id="UP001558481">
    <property type="component" value="Unassembled WGS sequence"/>
</dbReference>
<feature type="compositionally biased region" description="Low complexity" evidence="1">
    <location>
        <begin position="151"/>
        <end position="161"/>
    </location>
</feature>
<sequence>MSEETTTQPEGTAESTDQPAAVATLRRRAPKQDGTLAQAVDIARQAVVDSAGAENVGEHLGIDVHEDRLLTHLIECTMSGYPGWTWFATVARAPRTKLVTVCEVGLLAGENSLLAPDWVPWEERMQAVHDQEDHDQVEESGGQGENPDSPSAGSEAGSTETTEADATETGAGQPDEDAATEAGTTDENEASS</sequence>
<gene>
    <name evidence="2" type="ORF">VVR66_06450</name>
</gene>
<reference evidence="2 3" key="1">
    <citation type="journal article" date="2024" name="Fungal Genet. Biol.">
        <title>The porcine skin microbiome exhibits broad fungal antagonism.</title>
        <authorList>
            <person name="De La Cruz K.F."/>
            <person name="Townsend E.C."/>
            <person name="Alex Cheong J.Z."/>
            <person name="Salamzade R."/>
            <person name="Liu A."/>
            <person name="Sandstrom S."/>
            <person name="Davila E."/>
            <person name="Huang L."/>
            <person name="Xu K.H."/>
            <person name="Wu S.Y."/>
            <person name="Meudt J.J."/>
            <person name="Shanmuganayagam D."/>
            <person name="Gibson A.L.F."/>
            <person name="Kalan L.R."/>
        </authorList>
    </citation>
    <scope>NUCLEOTIDE SEQUENCE [LARGE SCALE GENOMIC DNA]</scope>
    <source>
        <strain evidence="2 3">LK2625</strain>
    </source>
</reference>
<feature type="compositionally biased region" description="Acidic residues" evidence="1">
    <location>
        <begin position="174"/>
        <end position="192"/>
    </location>
</feature>
<evidence type="ECO:0000313" key="3">
    <source>
        <dbReference type="Proteomes" id="UP001558481"/>
    </source>
</evidence>
<dbReference type="InterPro" id="IPR021391">
    <property type="entry name" value="DUF3027"/>
</dbReference>
<feature type="compositionally biased region" description="Polar residues" evidence="1">
    <location>
        <begin position="1"/>
        <end position="18"/>
    </location>
</feature>
<evidence type="ECO:0000256" key="1">
    <source>
        <dbReference type="SAM" id="MobiDB-lite"/>
    </source>
</evidence>
<keyword evidence="3" id="KW-1185">Reference proteome</keyword>
<proteinExistence type="predicted"/>
<evidence type="ECO:0000313" key="2">
    <source>
        <dbReference type="EMBL" id="MEX3594348.1"/>
    </source>
</evidence>
<comment type="caution">
    <text evidence="2">The sequence shown here is derived from an EMBL/GenBank/DDBJ whole genome shotgun (WGS) entry which is preliminary data.</text>
</comment>
<protein>
    <submittedName>
        <fullName evidence="2">DUF3027 domain-containing protein</fullName>
    </submittedName>
</protein>